<dbReference type="RefSeq" id="WP_194909583.1">
    <property type="nucleotide sequence ID" value="NZ_BAAAQM010000071.1"/>
</dbReference>
<organism evidence="2 3">
    <name type="scientific">Catenulispora subtropica</name>
    <dbReference type="NCBI Taxonomy" id="450798"/>
    <lineage>
        <taxon>Bacteria</taxon>
        <taxon>Bacillati</taxon>
        <taxon>Actinomycetota</taxon>
        <taxon>Actinomycetes</taxon>
        <taxon>Catenulisporales</taxon>
        <taxon>Catenulisporaceae</taxon>
        <taxon>Catenulispora</taxon>
    </lineage>
</organism>
<evidence type="ECO:0000313" key="3">
    <source>
        <dbReference type="Proteomes" id="UP001499854"/>
    </source>
</evidence>
<comment type="caution">
    <text evidence="2">The sequence shown here is derived from an EMBL/GenBank/DDBJ whole genome shotgun (WGS) entry which is preliminary data.</text>
</comment>
<sequence>MSELIPLKAMFDGLKARLAALRENPESGMTTEYVIVVALMAAAAIAIVAIIVAKVTAKANAIQTG</sequence>
<keyword evidence="1" id="KW-0472">Membrane</keyword>
<reference evidence="3" key="1">
    <citation type="journal article" date="2019" name="Int. J. Syst. Evol. Microbiol.">
        <title>The Global Catalogue of Microorganisms (GCM) 10K type strain sequencing project: providing services to taxonomists for standard genome sequencing and annotation.</title>
        <authorList>
            <consortium name="The Broad Institute Genomics Platform"/>
            <consortium name="The Broad Institute Genome Sequencing Center for Infectious Disease"/>
            <person name="Wu L."/>
            <person name="Ma J."/>
        </authorList>
    </citation>
    <scope>NUCLEOTIDE SEQUENCE [LARGE SCALE GENOMIC DNA]</scope>
    <source>
        <strain evidence="3">JCM 16013</strain>
    </source>
</reference>
<keyword evidence="3" id="KW-1185">Reference proteome</keyword>
<evidence type="ECO:0000313" key="2">
    <source>
        <dbReference type="EMBL" id="GAA2001422.1"/>
    </source>
</evidence>
<dbReference type="Proteomes" id="UP001499854">
    <property type="component" value="Unassembled WGS sequence"/>
</dbReference>
<dbReference type="EMBL" id="BAAAQM010000071">
    <property type="protein sequence ID" value="GAA2001422.1"/>
    <property type="molecule type" value="Genomic_DNA"/>
</dbReference>
<keyword evidence="1" id="KW-1133">Transmembrane helix</keyword>
<feature type="transmembrane region" description="Helical" evidence="1">
    <location>
        <begin position="33"/>
        <end position="53"/>
    </location>
</feature>
<keyword evidence="1" id="KW-0812">Transmembrane</keyword>
<accession>A0ABP5ELZ8</accession>
<protein>
    <recommendedName>
        <fullName evidence="4">Flp/Fap pilin component</fullName>
    </recommendedName>
</protein>
<name>A0ABP5ELZ8_9ACTN</name>
<evidence type="ECO:0008006" key="4">
    <source>
        <dbReference type="Google" id="ProtNLM"/>
    </source>
</evidence>
<gene>
    <name evidence="2" type="ORF">GCM10009838_79030</name>
</gene>
<evidence type="ECO:0000256" key="1">
    <source>
        <dbReference type="SAM" id="Phobius"/>
    </source>
</evidence>
<proteinExistence type="predicted"/>